<dbReference type="InterPro" id="IPR014774">
    <property type="entry name" value="KaiC-like_dom"/>
</dbReference>
<name>A0ABY6HPM2_9ARCH</name>
<reference evidence="4" key="1">
    <citation type="submission" date="2022-09" db="EMBL/GenBank/DDBJ databases">
        <title>Actin cytoskeleton and complex cell architecture in an #Asgard archaeon.</title>
        <authorList>
            <person name="Ponce Toledo R.I."/>
            <person name="Schleper C."/>
            <person name="Rodrigues Oliveira T."/>
            <person name="Wollweber F."/>
            <person name="Xu J."/>
            <person name="Rittmann S."/>
            <person name="Klingl A."/>
            <person name="Pilhofer M."/>
        </authorList>
    </citation>
    <scope>NUCLEOTIDE SEQUENCE</scope>
    <source>
        <strain evidence="4">B-35</strain>
    </source>
</reference>
<keyword evidence="5" id="KW-1185">Reference proteome</keyword>
<keyword evidence="2" id="KW-0067">ATP-binding</keyword>
<dbReference type="PANTHER" id="PTHR43637:SF3">
    <property type="entry name" value="FLAGELLA-RELATED PROTEIN H-RELATED"/>
    <property type="match status" value="1"/>
</dbReference>
<proteinExistence type="predicted"/>
<evidence type="ECO:0000259" key="3">
    <source>
        <dbReference type="Pfam" id="PF06745"/>
    </source>
</evidence>
<protein>
    <submittedName>
        <fullName evidence="4">Flagella-related protein H</fullName>
    </submittedName>
</protein>
<organism evidence="4 5">
    <name type="scientific">Candidatus Lokiarchaeum ossiferum</name>
    <dbReference type="NCBI Taxonomy" id="2951803"/>
    <lineage>
        <taxon>Archaea</taxon>
        <taxon>Promethearchaeati</taxon>
        <taxon>Promethearchaeota</taxon>
        <taxon>Promethearchaeia</taxon>
        <taxon>Promethearchaeales</taxon>
        <taxon>Promethearchaeaceae</taxon>
        <taxon>Candidatus Lokiarchaeum</taxon>
    </lineage>
</organism>
<dbReference type="EMBL" id="CP104013">
    <property type="protein sequence ID" value="UYP44414.1"/>
    <property type="molecule type" value="Genomic_DNA"/>
</dbReference>
<gene>
    <name evidence="4" type="ORF">NEF87_000699</name>
</gene>
<evidence type="ECO:0000256" key="2">
    <source>
        <dbReference type="ARBA" id="ARBA00022840"/>
    </source>
</evidence>
<keyword evidence="1" id="KW-0547">Nucleotide-binding</keyword>
<dbReference type="PANTHER" id="PTHR43637">
    <property type="entry name" value="UPF0273 PROTEIN TM_0370"/>
    <property type="match status" value="1"/>
</dbReference>
<dbReference type="Pfam" id="PF06745">
    <property type="entry name" value="ATPase"/>
    <property type="match status" value="1"/>
</dbReference>
<dbReference type="InterPro" id="IPR027417">
    <property type="entry name" value="P-loop_NTPase"/>
</dbReference>
<dbReference type="Proteomes" id="UP001208689">
    <property type="component" value="Chromosome"/>
</dbReference>
<dbReference type="SUPFAM" id="SSF52540">
    <property type="entry name" value="P-loop containing nucleoside triphosphate hydrolases"/>
    <property type="match status" value="1"/>
</dbReference>
<evidence type="ECO:0000313" key="4">
    <source>
        <dbReference type="EMBL" id="UYP44414.1"/>
    </source>
</evidence>
<evidence type="ECO:0000256" key="1">
    <source>
        <dbReference type="ARBA" id="ARBA00022741"/>
    </source>
</evidence>
<dbReference type="Gene3D" id="3.40.50.300">
    <property type="entry name" value="P-loop containing nucleotide triphosphate hydrolases"/>
    <property type="match status" value="1"/>
</dbReference>
<keyword evidence="4" id="KW-0969">Cilium</keyword>
<feature type="domain" description="KaiC-like" evidence="3">
    <location>
        <begin position="26"/>
        <end position="241"/>
    </location>
</feature>
<accession>A0ABY6HPM2</accession>
<evidence type="ECO:0000313" key="5">
    <source>
        <dbReference type="Proteomes" id="UP001208689"/>
    </source>
</evidence>
<keyword evidence="4" id="KW-0966">Cell projection</keyword>
<sequence>MESFADKEEKKGPEKDFSEYFLTTNEELDRNLGGGVKCGSLAVFAGDMGAGKSVWCQQIAYGALRCRKTVSYITSEMTVKGLVQNMFSLSWERAEDFFLTGQFDIIPVVSQSGKVLRTPDVMFKLIDLISNIESEVIIIDSLTYFVGKNFDPKQVMFFFELCKRLTIGGKTVIITIPTYFPELYDYIELNFMNLCDLILRFEQREEDGTAFKACSVLKWLAQDEISQLIVFNIDSAFGIAVSVISAA</sequence>
<keyword evidence="4" id="KW-0282">Flagellum</keyword>